<feature type="domain" description="Copper amine oxidase-like N-terminal" evidence="2">
    <location>
        <begin position="198"/>
        <end position="298"/>
    </location>
</feature>
<dbReference type="KEGG" id="adg:Adeg_0524"/>
<dbReference type="AlphaFoldDB" id="C9RBP6"/>
<dbReference type="InterPro" id="IPR012854">
    <property type="entry name" value="Cu_amine_oxidase-like_N"/>
</dbReference>
<feature type="compositionally biased region" description="Basic and acidic residues" evidence="1">
    <location>
        <begin position="43"/>
        <end position="54"/>
    </location>
</feature>
<name>C9RBP6_AMMDK</name>
<dbReference type="Proteomes" id="UP000002620">
    <property type="component" value="Chromosome"/>
</dbReference>
<dbReference type="HOGENOM" id="CLU_914119_0_0_9"/>
<feature type="compositionally biased region" description="Basic and acidic residues" evidence="1">
    <location>
        <begin position="66"/>
        <end position="94"/>
    </location>
</feature>
<sequence length="304" mass="34067">MLRRWLGVGVLVLFLLSILAAPVLAKPRVEKGVRVRTELRNEGEKQEVKARVETEEREGDTVAGKVYEEKEGKEKKERREERERKEKEEHKKESVEKKVYGEHKIEFAGVVTAVYGDTLTVAKGGIGYQKEETFTLTPETKIVLVGHLKREYTDPMEALKEGAMVKIKADAEGKVKVLRILPARKGEALGVVTVVYGDEEIAFDVPPFIENGRTMVPVRKVAEALGLQVDFDKETGKVTITNPANGKTVTFFLGSRKYLVDGQEKEMEVEAREISGRTVIPVRYMGEALGRNVNWLGEGVVEVE</sequence>
<organism evidence="3 4">
    <name type="scientific">Ammonifex degensii (strain DSM 10501 / KC4)</name>
    <dbReference type="NCBI Taxonomy" id="429009"/>
    <lineage>
        <taxon>Bacteria</taxon>
        <taxon>Bacillati</taxon>
        <taxon>Bacillota</taxon>
        <taxon>Clostridia</taxon>
        <taxon>Thermoanaerobacterales</taxon>
        <taxon>Thermoanaerobacteraceae</taxon>
        <taxon>Ammonifex</taxon>
    </lineage>
</organism>
<evidence type="ECO:0000256" key="1">
    <source>
        <dbReference type="SAM" id="MobiDB-lite"/>
    </source>
</evidence>
<dbReference type="eggNOG" id="COG1555">
    <property type="taxonomic scope" value="Bacteria"/>
</dbReference>
<dbReference type="Gene3D" id="3.30.457.10">
    <property type="entry name" value="Copper amine oxidase-like, N-terminal domain"/>
    <property type="match status" value="1"/>
</dbReference>
<feature type="region of interest" description="Disordered" evidence="1">
    <location>
        <begin position="43"/>
        <end position="94"/>
    </location>
</feature>
<dbReference type="OrthoDB" id="2083476at2"/>
<protein>
    <submittedName>
        <fullName evidence="3">Copper amine oxidase domain protein</fullName>
    </submittedName>
</protein>
<dbReference type="InterPro" id="IPR036582">
    <property type="entry name" value="Mao_N_sf"/>
</dbReference>
<accession>C9RBP6</accession>
<keyword evidence="4" id="KW-1185">Reference proteome</keyword>
<reference evidence="3 4" key="1">
    <citation type="submission" date="2009-10" db="EMBL/GenBank/DDBJ databases">
        <title>Complete sequence of chromosome of Ammonifex degensii KC4.</title>
        <authorList>
            <consortium name="US DOE Joint Genome Institute"/>
            <person name="Kerfeld C."/>
            <person name="Goodner B."/>
            <person name="Huber H."/>
            <person name="Stetter K."/>
            <person name="Lucas S."/>
            <person name="Copeland A."/>
            <person name="Lapidus A."/>
            <person name="Glavina del Rio T."/>
            <person name="Dalin E."/>
            <person name="Tice H."/>
            <person name="Bruce D."/>
            <person name="Goodwin L."/>
            <person name="Pitluck S."/>
            <person name="Saunders E."/>
            <person name="Brettin T."/>
            <person name="Detter J.C."/>
            <person name="Han C."/>
            <person name="Larimer F."/>
            <person name="Land M."/>
            <person name="Hauser L."/>
            <person name="Kyrpides N."/>
            <person name="Ovchinnikova G."/>
            <person name="Richardson P."/>
        </authorList>
    </citation>
    <scope>NUCLEOTIDE SEQUENCE [LARGE SCALE GENOMIC DNA]</scope>
    <source>
        <strain evidence="4">DSM 10501 / KC4</strain>
    </source>
</reference>
<dbReference type="RefSeq" id="WP_015738551.1">
    <property type="nucleotide sequence ID" value="NC_013385.1"/>
</dbReference>
<proteinExistence type="predicted"/>
<dbReference type="EMBL" id="CP001785">
    <property type="protein sequence ID" value="ACX51673.1"/>
    <property type="molecule type" value="Genomic_DNA"/>
</dbReference>
<dbReference type="Pfam" id="PF07833">
    <property type="entry name" value="Cu_amine_oxidN1"/>
    <property type="match status" value="1"/>
</dbReference>
<dbReference type="STRING" id="429009.Adeg_0524"/>
<dbReference type="SUPFAM" id="SSF55383">
    <property type="entry name" value="Copper amine oxidase, domain N"/>
    <property type="match status" value="1"/>
</dbReference>
<evidence type="ECO:0000259" key="2">
    <source>
        <dbReference type="Pfam" id="PF07833"/>
    </source>
</evidence>
<gene>
    <name evidence="3" type="ordered locus">Adeg_0524</name>
</gene>
<evidence type="ECO:0000313" key="4">
    <source>
        <dbReference type="Proteomes" id="UP000002620"/>
    </source>
</evidence>
<evidence type="ECO:0000313" key="3">
    <source>
        <dbReference type="EMBL" id="ACX51673.1"/>
    </source>
</evidence>